<dbReference type="GO" id="GO:0005794">
    <property type="term" value="C:Golgi apparatus"/>
    <property type="evidence" value="ECO:0007669"/>
    <property type="project" value="TreeGrafter"/>
</dbReference>
<evidence type="ECO:0000256" key="7">
    <source>
        <dbReference type="SAM" id="MobiDB-lite"/>
    </source>
</evidence>
<dbReference type="Gene3D" id="1.10.287.2720">
    <property type="match status" value="1"/>
</dbReference>
<dbReference type="FunFam" id="2.40.160.120:FF:000014">
    <property type="entry name" value="Oxysterol-binding protein"/>
    <property type="match status" value="1"/>
</dbReference>
<evidence type="ECO:0000256" key="4">
    <source>
        <dbReference type="RuleBase" id="RU003844"/>
    </source>
</evidence>
<dbReference type="InterPro" id="IPR037239">
    <property type="entry name" value="OSBP_sf"/>
</dbReference>
<dbReference type="CDD" id="cd13290">
    <property type="entry name" value="PH_ORP9"/>
    <property type="match status" value="1"/>
</dbReference>
<feature type="compositionally biased region" description="Polar residues" evidence="7">
    <location>
        <begin position="243"/>
        <end position="258"/>
    </location>
</feature>
<dbReference type="SUPFAM" id="SSF50729">
    <property type="entry name" value="PH domain-like"/>
    <property type="match status" value="1"/>
</dbReference>
<dbReference type="PANTHER" id="PTHR10972">
    <property type="entry name" value="OXYSTEROL-BINDING PROTEIN-RELATED"/>
    <property type="match status" value="1"/>
</dbReference>
<dbReference type="Pfam" id="PF01237">
    <property type="entry name" value="Oxysterol_BP"/>
    <property type="match status" value="1"/>
</dbReference>
<dbReference type="SUPFAM" id="SSF144000">
    <property type="entry name" value="Oxysterol-binding protein-like"/>
    <property type="match status" value="1"/>
</dbReference>
<evidence type="ECO:0000256" key="2">
    <source>
        <dbReference type="ARBA" id="ARBA00023055"/>
    </source>
</evidence>
<dbReference type="FunFam" id="2.30.29.30:FF:000089">
    <property type="entry name" value="Oxysterol-binding protein"/>
    <property type="match status" value="1"/>
</dbReference>
<evidence type="ECO:0000256" key="5">
    <source>
        <dbReference type="RuleBase" id="RU003845"/>
    </source>
</evidence>
<proteinExistence type="inferred from homology"/>
<name>A0AAW2I7L9_9NEOP</name>
<dbReference type="GO" id="GO:0005829">
    <property type="term" value="C:cytosol"/>
    <property type="evidence" value="ECO:0007669"/>
    <property type="project" value="TreeGrafter"/>
</dbReference>
<feature type="region of interest" description="Disordered" evidence="7">
    <location>
        <begin position="240"/>
        <end position="271"/>
    </location>
</feature>
<dbReference type="FunFam" id="1.10.287.2720:FF:000001">
    <property type="entry name" value="Oxysterol-binding OBPalpha"/>
    <property type="match status" value="1"/>
</dbReference>
<keyword evidence="2 5" id="KW-0445">Lipid transport</keyword>
<dbReference type="FunFam" id="3.30.70.3490:FF:000001">
    <property type="entry name" value="Oxysterol-binding protein"/>
    <property type="match status" value="1"/>
</dbReference>
<feature type="domain" description="PH" evidence="8">
    <location>
        <begin position="3"/>
        <end position="100"/>
    </location>
</feature>
<dbReference type="SMART" id="SM00233">
    <property type="entry name" value="PH"/>
    <property type="match status" value="1"/>
</dbReference>
<dbReference type="Gene3D" id="2.30.29.30">
    <property type="entry name" value="Pleckstrin-homology domain (PH domain)/Phosphotyrosine-binding domain (PTB)"/>
    <property type="match status" value="1"/>
</dbReference>
<dbReference type="PANTHER" id="PTHR10972:SF200">
    <property type="entry name" value="OXYSTEROL-BINDING PROTEIN-RELATED PROTEIN 9"/>
    <property type="match status" value="1"/>
</dbReference>
<evidence type="ECO:0000256" key="1">
    <source>
        <dbReference type="ARBA" id="ARBA00022448"/>
    </source>
</evidence>
<organism evidence="9">
    <name type="scientific">Menopon gallinae</name>
    <name type="common">poultry shaft louse</name>
    <dbReference type="NCBI Taxonomy" id="328185"/>
    <lineage>
        <taxon>Eukaryota</taxon>
        <taxon>Metazoa</taxon>
        <taxon>Ecdysozoa</taxon>
        <taxon>Arthropoda</taxon>
        <taxon>Hexapoda</taxon>
        <taxon>Insecta</taxon>
        <taxon>Pterygota</taxon>
        <taxon>Neoptera</taxon>
        <taxon>Paraneoptera</taxon>
        <taxon>Psocodea</taxon>
        <taxon>Troctomorpha</taxon>
        <taxon>Phthiraptera</taxon>
        <taxon>Amblycera</taxon>
        <taxon>Menoponidae</taxon>
        <taxon>Menopon</taxon>
    </lineage>
</organism>
<comment type="similarity">
    <text evidence="4">Belongs to the OSBP family.</text>
</comment>
<dbReference type="Pfam" id="PF00169">
    <property type="entry name" value="PH"/>
    <property type="match status" value="1"/>
</dbReference>
<dbReference type="InterPro" id="IPR018494">
    <property type="entry name" value="Oxysterol-bd_CS"/>
</dbReference>
<evidence type="ECO:0000256" key="3">
    <source>
        <dbReference type="ARBA" id="ARBA00023121"/>
    </source>
</evidence>
<comment type="caution">
    <text evidence="9">The sequence shown here is derived from an EMBL/GenBank/DDBJ whole genome shotgun (WGS) entry which is preliminary data.</text>
</comment>
<dbReference type="Gene3D" id="3.30.70.3490">
    <property type="match status" value="1"/>
</dbReference>
<keyword evidence="1 5" id="KW-0813">Transport</keyword>
<dbReference type="PROSITE" id="PS01013">
    <property type="entry name" value="OSBP"/>
    <property type="match status" value="1"/>
</dbReference>
<gene>
    <name evidence="9" type="ORF">PYX00_000097</name>
</gene>
<evidence type="ECO:0000313" key="9">
    <source>
        <dbReference type="EMBL" id="KAL0278214.1"/>
    </source>
</evidence>
<sequence>MTRPTLEGSLTKWTNVMKGWQHRWFVLDENAGLLSYYTSREKMMRGVRRGCVRLKGAILGIDNEEDGNFTITTDAKTFHFQARNATEREVWLRALEDTILMHADFPHEHQFQPIVVLRKHMPHHLLKVHFDGDESSYETNMKKFDNRIAQADALLQMLIEQTQALEARVATVEDELLKARLERITKNYNLMLDSVKLAIVFLQILKNTIDPENGIGLVTSNFKSRKPTKSLGSQFHIGKRSSSDALSLQPQTSCNSDASAGEDQATGDARPQPLELEVASDCLEERLPDVPDSNAMTLIVAPDIVPETSYSSSDEDDFYDADEDIATPTCQNAQKFITIGNSVTEANTSQKTANEAGSSKRVLRPSQPPPVRTDGTLDYDALYEDDNESDISMENHGSVITHLLSQVKIGMDLTKVVLPTFILESRSLLEMYADYFAHPDMFVGIVDKKTPKDRLIQVVKWYMSAYHAGRKTGVAKKPYNPILGEIFQCYWDVPGIQHKDGPELKNGPVPWCNQNQLTFVAEQVSHHPPISAFYAECVLKRICFQGFVYTKSKFLGLSVGVHNIGHGTIYLIDTGEEYVVTFPSGYGRSILTTPWIELGGSVTVTCKKTGYFANIEFHTKPFYGGKKHRVSGELFSPNDKKPFLTISGEWNGLMEAKWTDNGKTEVFVNVLVTPVTRKSVRKISEQEENESRKLWRDVTAGLKMNDIDKATNAKTNLEQKQRDDAKKRKERGIQWVTKLFYEDNQGDWCYKKPLYERESLSSVN</sequence>
<dbReference type="AlphaFoldDB" id="A0AAW2I7L9"/>
<dbReference type="InterPro" id="IPR000648">
    <property type="entry name" value="Oxysterol-bd"/>
</dbReference>
<dbReference type="PROSITE" id="PS50003">
    <property type="entry name" value="PH_DOMAIN"/>
    <property type="match status" value="1"/>
</dbReference>
<keyword evidence="3" id="KW-0446">Lipid-binding</keyword>
<dbReference type="InterPro" id="IPR011993">
    <property type="entry name" value="PH-like_dom_sf"/>
</dbReference>
<protein>
    <recommendedName>
        <fullName evidence="5">Oxysterol-binding protein</fullName>
    </recommendedName>
</protein>
<dbReference type="GO" id="GO:0032934">
    <property type="term" value="F:sterol binding"/>
    <property type="evidence" value="ECO:0007669"/>
    <property type="project" value="TreeGrafter"/>
</dbReference>
<reference evidence="9" key="1">
    <citation type="journal article" date="2024" name="Gigascience">
        <title>Chromosome-level genome of the poultry shaft louse Menopon gallinae provides insight into the host-switching and adaptive evolution of parasitic lice.</title>
        <authorList>
            <person name="Xu Y."/>
            <person name="Ma L."/>
            <person name="Liu S."/>
            <person name="Liang Y."/>
            <person name="Liu Q."/>
            <person name="He Z."/>
            <person name="Tian L."/>
            <person name="Duan Y."/>
            <person name="Cai W."/>
            <person name="Li H."/>
            <person name="Song F."/>
        </authorList>
    </citation>
    <scope>NUCLEOTIDE SEQUENCE</scope>
    <source>
        <strain evidence="9">Cailab_2023a</strain>
    </source>
</reference>
<dbReference type="GO" id="GO:0006869">
    <property type="term" value="P:lipid transport"/>
    <property type="evidence" value="ECO:0007669"/>
    <property type="project" value="UniProtKB-KW"/>
</dbReference>
<evidence type="ECO:0000256" key="6">
    <source>
        <dbReference type="SAM" id="Coils"/>
    </source>
</evidence>
<keyword evidence="6" id="KW-0175">Coiled coil</keyword>
<feature type="region of interest" description="Disordered" evidence="7">
    <location>
        <begin position="349"/>
        <end position="377"/>
    </location>
</feature>
<accession>A0AAW2I7L9</accession>
<dbReference type="EMBL" id="JARGDH010000001">
    <property type="protein sequence ID" value="KAL0278214.1"/>
    <property type="molecule type" value="Genomic_DNA"/>
</dbReference>
<evidence type="ECO:0000259" key="8">
    <source>
        <dbReference type="PROSITE" id="PS50003"/>
    </source>
</evidence>
<dbReference type="Gene3D" id="2.40.160.120">
    <property type="match status" value="1"/>
</dbReference>
<feature type="coiled-coil region" evidence="6">
    <location>
        <begin position="141"/>
        <end position="182"/>
    </location>
</feature>
<dbReference type="GO" id="GO:0016020">
    <property type="term" value="C:membrane"/>
    <property type="evidence" value="ECO:0007669"/>
    <property type="project" value="TreeGrafter"/>
</dbReference>
<dbReference type="InterPro" id="IPR001849">
    <property type="entry name" value="PH_domain"/>
</dbReference>